<feature type="domain" description="Major facilitator superfamily (MFS) profile" evidence="7">
    <location>
        <begin position="10"/>
        <end position="387"/>
    </location>
</feature>
<feature type="transmembrane region" description="Helical" evidence="6">
    <location>
        <begin position="141"/>
        <end position="160"/>
    </location>
</feature>
<dbReference type="EMBL" id="AP024233">
    <property type="protein sequence ID" value="BCO10361.1"/>
    <property type="molecule type" value="Genomic_DNA"/>
</dbReference>
<dbReference type="Pfam" id="PF07690">
    <property type="entry name" value="MFS_1"/>
    <property type="match status" value="1"/>
</dbReference>
<evidence type="ECO:0000256" key="1">
    <source>
        <dbReference type="ARBA" id="ARBA00004651"/>
    </source>
</evidence>
<dbReference type="PROSITE" id="PS50850">
    <property type="entry name" value="MFS"/>
    <property type="match status" value="1"/>
</dbReference>
<proteinExistence type="predicted"/>
<feature type="transmembrane region" description="Helical" evidence="6">
    <location>
        <begin position="209"/>
        <end position="230"/>
    </location>
</feature>
<feature type="transmembrane region" description="Helical" evidence="6">
    <location>
        <begin position="166"/>
        <end position="184"/>
    </location>
</feature>
<feature type="transmembrane region" description="Helical" evidence="6">
    <location>
        <begin position="303"/>
        <end position="320"/>
    </location>
</feature>
<feature type="transmembrane region" description="Helical" evidence="6">
    <location>
        <begin position="12"/>
        <end position="33"/>
    </location>
</feature>
<evidence type="ECO:0000256" key="3">
    <source>
        <dbReference type="ARBA" id="ARBA00022692"/>
    </source>
</evidence>
<evidence type="ECO:0000256" key="5">
    <source>
        <dbReference type="ARBA" id="ARBA00023136"/>
    </source>
</evidence>
<keyword evidence="2" id="KW-1003">Cell membrane</keyword>
<keyword evidence="3 6" id="KW-0812">Transmembrane</keyword>
<feature type="transmembrane region" description="Helical" evidence="6">
    <location>
        <begin position="332"/>
        <end position="352"/>
    </location>
</feature>
<dbReference type="KEGG" id="ddu:GF1_27370"/>
<dbReference type="InterPro" id="IPR050189">
    <property type="entry name" value="MFS_Efflux_Transporters"/>
</dbReference>
<dbReference type="PANTHER" id="PTHR43124">
    <property type="entry name" value="PURINE EFFLUX PUMP PBUE"/>
    <property type="match status" value="1"/>
</dbReference>
<dbReference type="RefSeq" id="WP_267927096.1">
    <property type="nucleotide sequence ID" value="NZ_AP024233.1"/>
</dbReference>
<evidence type="ECO:0000256" key="6">
    <source>
        <dbReference type="SAM" id="Phobius"/>
    </source>
</evidence>
<feature type="transmembrane region" description="Helical" evidence="6">
    <location>
        <begin position="358"/>
        <end position="379"/>
    </location>
</feature>
<feature type="transmembrane region" description="Helical" evidence="6">
    <location>
        <begin position="76"/>
        <end position="99"/>
    </location>
</feature>
<dbReference type="GO" id="GO:0005886">
    <property type="term" value="C:plasma membrane"/>
    <property type="evidence" value="ECO:0007669"/>
    <property type="project" value="UniProtKB-SubCell"/>
</dbReference>
<keyword evidence="4 6" id="KW-1133">Transmembrane helix</keyword>
<evidence type="ECO:0000256" key="4">
    <source>
        <dbReference type="ARBA" id="ARBA00022989"/>
    </source>
</evidence>
<keyword evidence="5 6" id="KW-0472">Membrane</keyword>
<evidence type="ECO:0000256" key="2">
    <source>
        <dbReference type="ARBA" id="ARBA00022475"/>
    </source>
</evidence>
<evidence type="ECO:0000313" key="9">
    <source>
        <dbReference type="Proteomes" id="UP001063350"/>
    </source>
</evidence>
<evidence type="ECO:0000259" key="7">
    <source>
        <dbReference type="PROSITE" id="PS50850"/>
    </source>
</evidence>
<feature type="transmembrane region" description="Helical" evidence="6">
    <location>
        <begin position="45"/>
        <end position="64"/>
    </location>
</feature>
<protein>
    <submittedName>
        <fullName evidence="8">MFS transporter</fullName>
    </submittedName>
</protein>
<name>A0A915XLS1_9BACT</name>
<comment type="subcellular location">
    <subcellularLocation>
        <location evidence="1">Cell membrane</location>
        <topology evidence="1">Multi-pass membrane protein</topology>
    </subcellularLocation>
</comment>
<dbReference type="AlphaFoldDB" id="A0A915XLS1"/>
<dbReference type="InterPro" id="IPR036259">
    <property type="entry name" value="MFS_trans_sf"/>
</dbReference>
<dbReference type="PANTHER" id="PTHR43124:SF3">
    <property type="entry name" value="CHLORAMPHENICOL EFFLUX PUMP RV0191"/>
    <property type="match status" value="1"/>
</dbReference>
<dbReference type="Proteomes" id="UP001063350">
    <property type="component" value="Chromosome"/>
</dbReference>
<dbReference type="InterPro" id="IPR011701">
    <property type="entry name" value="MFS"/>
</dbReference>
<organism evidence="8 9">
    <name type="scientific">Desulfolithobacter dissulfuricans</name>
    <dbReference type="NCBI Taxonomy" id="2795293"/>
    <lineage>
        <taxon>Bacteria</taxon>
        <taxon>Pseudomonadati</taxon>
        <taxon>Thermodesulfobacteriota</taxon>
        <taxon>Desulfobulbia</taxon>
        <taxon>Desulfobulbales</taxon>
        <taxon>Desulfobulbaceae</taxon>
        <taxon>Desulfolithobacter</taxon>
    </lineage>
</organism>
<accession>A0A915XLS1</accession>
<reference evidence="8" key="1">
    <citation type="submission" date="2020-12" db="EMBL/GenBank/DDBJ databases">
        <title>Desulfobium dissulfuricans gen. nov., sp. nov., a novel mesophilic, sulfate-reducing bacterium isolated from a deep-sea hydrothermal vent.</title>
        <authorList>
            <person name="Hashimoto Y."/>
            <person name="Tame A."/>
            <person name="Sawayama S."/>
            <person name="Miyazaki J."/>
            <person name="Takai K."/>
            <person name="Nakagawa S."/>
        </authorList>
    </citation>
    <scope>NUCLEOTIDE SEQUENCE</scope>
    <source>
        <strain evidence="8">GF1</strain>
    </source>
</reference>
<dbReference type="Gene3D" id="1.20.1250.20">
    <property type="entry name" value="MFS general substrate transporter like domains"/>
    <property type="match status" value="2"/>
</dbReference>
<sequence>MQQKSVSSLVSLLLLTGIFYLNFCSRIILAPLLPQLEQDLHLSHGAAGAFFLIMSCGYFLSLLGSGFVSSRLNHKVTIITSMVAVSVSLALVGMATDLLLTRVGFFLLGLAAGLYLPSAIATISDLFRADRWGRAFGLHELAPNLAFLTAPLITAWLLPLITWHQILYILTTTGLLMALIYAILGRGSHLHGAPPELNRCRSLMGQRDFWILVLLFAMGITGTIGVYSILPTFLVSEHGMTKYQASMLVGLSRITTLVTALLGGILADRFGNRRTMASVLLLTGTTTACLGLSATALVSLWVWLQPVLAVCFFPPAFAMLSRIGSAETRNVVISLAIPLSFVLGGGLIPAAIGRLADYGHFHLALTLTGVFIASGSLIVRFLAAEKNQQVPAPG</sequence>
<dbReference type="InterPro" id="IPR020846">
    <property type="entry name" value="MFS_dom"/>
</dbReference>
<feature type="transmembrane region" description="Helical" evidence="6">
    <location>
        <begin position="279"/>
        <end position="297"/>
    </location>
</feature>
<keyword evidence="9" id="KW-1185">Reference proteome</keyword>
<feature type="transmembrane region" description="Helical" evidence="6">
    <location>
        <begin position="105"/>
        <end position="129"/>
    </location>
</feature>
<dbReference type="SUPFAM" id="SSF103473">
    <property type="entry name" value="MFS general substrate transporter"/>
    <property type="match status" value="1"/>
</dbReference>
<gene>
    <name evidence="8" type="ORF">GF1_27370</name>
</gene>
<dbReference type="GO" id="GO:0022857">
    <property type="term" value="F:transmembrane transporter activity"/>
    <property type="evidence" value="ECO:0007669"/>
    <property type="project" value="InterPro"/>
</dbReference>
<evidence type="ECO:0000313" key="8">
    <source>
        <dbReference type="EMBL" id="BCO10361.1"/>
    </source>
</evidence>
<feature type="transmembrane region" description="Helical" evidence="6">
    <location>
        <begin position="250"/>
        <end position="267"/>
    </location>
</feature>